<protein>
    <recommendedName>
        <fullName evidence="2">Fatty acid desaturase domain-containing protein</fullName>
    </recommendedName>
</protein>
<dbReference type="GO" id="GO:0016020">
    <property type="term" value="C:membrane"/>
    <property type="evidence" value="ECO:0007669"/>
    <property type="project" value="TreeGrafter"/>
</dbReference>
<dbReference type="AlphaFoldDB" id="A0A1L6MWS0"/>
<name>A0A1L6MWS0_9BACT</name>
<evidence type="ECO:0000313" key="3">
    <source>
        <dbReference type="EMBL" id="APR99868.1"/>
    </source>
</evidence>
<evidence type="ECO:0000313" key="4">
    <source>
        <dbReference type="Proteomes" id="UP000185544"/>
    </source>
</evidence>
<feature type="transmembrane region" description="Helical" evidence="1">
    <location>
        <begin position="38"/>
        <end position="57"/>
    </location>
</feature>
<gene>
    <name evidence="3" type="ORF">BCY86_03630</name>
</gene>
<dbReference type="GO" id="GO:0006629">
    <property type="term" value="P:lipid metabolic process"/>
    <property type="evidence" value="ECO:0007669"/>
    <property type="project" value="InterPro"/>
</dbReference>
<organism evidence="3 4">
    <name type="scientific">Pajaroellobacter abortibovis</name>
    <dbReference type="NCBI Taxonomy" id="1882918"/>
    <lineage>
        <taxon>Bacteria</taxon>
        <taxon>Pseudomonadati</taxon>
        <taxon>Myxococcota</taxon>
        <taxon>Polyangia</taxon>
        <taxon>Polyangiales</taxon>
        <taxon>Polyangiaceae</taxon>
    </lineage>
</organism>
<sequence length="346" mass="39442">MNLSASRPTVQNVPEPSRTGKALVDASRAFAKENPAQSWWYLLSTLSLLIGSVAVAAHGSLGLIAWVASFVTGLLIVRMFILYHDFMHGAILRSSPLARVILYTYGLLAMTPPRVWRDTHDYHHAHTSKIVGSHIGSFAMVTTAMWQKMSTPERLYYRIIRHPLTILFGYFTIFMYGMCIHSFLRSPHKNWDSAASLLLNWSLTWFLITQYSFLTFLCCYGLPMFVATAIGAYLFYAQHNFPSISIQPREHWLYTKAALESSSYMKMNLVMSWFTGNIGYHHVHHLNPRIPFYRLPEAMNSIPELQNPCVTGLSLSDIIACFKLKVWDPDLKRMVSYREASSSILS</sequence>
<keyword evidence="1" id="KW-1133">Transmembrane helix</keyword>
<reference evidence="3 4" key="1">
    <citation type="submission" date="2016-08" db="EMBL/GenBank/DDBJ databases">
        <title>Identification and validation of antigenic proteins from Pajaroellobacter abortibovis using de-novo genome sequence assembly and reverse vaccinology.</title>
        <authorList>
            <person name="Welly B.T."/>
            <person name="Miller M.R."/>
            <person name="Stott J.L."/>
            <person name="Blanchard M.T."/>
            <person name="Islas-Trejo A.D."/>
            <person name="O'Rourke S.M."/>
            <person name="Young A.E."/>
            <person name="Medrano J.F."/>
            <person name="Van Eenennaam A.L."/>
        </authorList>
    </citation>
    <scope>NUCLEOTIDE SEQUENCE [LARGE SCALE GENOMIC DNA]</scope>
    <source>
        <strain evidence="3 4">BTF92-0548A/99-0131</strain>
    </source>
</reference>
<feature type="transmembrane region" description="Helical" evidence="1">
    <location>
        <begin position="167"/>
        <end position="184"/>
    </location>
</feature>
<dbReference type="RefSeq" id="WP_075276518.1">
    <property type="nucleotide sequence ID" value="NZ_CP016908.1"/>
</dbReference>
<dbReference type="InterPro" id="IPR012171">
    <property type="entry name" value="Fatty_acid_desaturase"/>
</dbReference>
<evidence type="ECO:0000259" key="2">
    <source>
        <dbReference type="Pfam" id="PF00487"/>
    </source>
</evidence>
<dbReference type="KEGG" id="pabo:BCY86_03630"/>
<dbReference type="PANTHER" id="PTHR19353:SF73">
    <property type="entry name" value="FATTY ACID DESATURASE"/>
    <property type="match status" value="1"/>
</dbReference>
<dbReference type="OrthoDB" id="9769653at2"/>
<keyword evidence="4" id="KW-1185">Reference proteome</keyword>
<dbReference type="Proteomes" id="UP000185544">
    <property type="component" value="Chromosome"/>
</dbReference>
<dbReference type="EMBL" id="CP016908">
    <property type="protein sequence ID" value="APR99868.1"/>
    <property type="molecule type" value="Genomic_DNA"/>
</dbReference>
<feature type="domain" description="Fatty acid desaturase" evidence="2">
    <location>
        <begin position="64"/>
        <end position="300"/>
    </location>
</feature>
<dbReference type="GO" id="GO:0016717">
    <property type="term" value="F:oxidoreductase activity, acting on paired donors, with oxidation of a pair of donors resulting in the reduction of molecular oxygen to two molecules of water"/>
    <property type="evidence" value="ECO:0007669"/>
    <property type="project" value="TreeGrafter"/>
</dbReference>
<feature type="transmembrane region" description="Helical" evidence="1">
    <location>
        <begin position="63"/>
        <end position="83"/>
    </location>
</feature>
<dbReference type="InterPro" id="IPR005804">
    <property type="entry name" value="FA_desaturase_dom"/>
</dbReference>
<accession>A0A1L6MWS0</accession>
<dbReference type="STRING" id="1882918.BCY86_03630"/>
<keyword evidence="1" id="KW-0472">Membrane</keyword>
<keyword evidence="1" id="KW-0812">Transmembrane</keyword>
<dbReference type="PANTHER" id="PTHR19353">
    <property type="entry name" value="FATTY ACID DESATURASE 2"/>
    <property type="match status" value="1"/>
</dbReference>
<feature type="transmembrane region" description="Helical" evidence="1">
    <location>
        <begin position="204"/>
        <end position="236"/>
    </location>
</feature>
<evidence type="ECO:0000256" key="1">
    <source>
        <dbReference type="SAM" id="Phobius"/>
    </source>
</evidence>
<dbReference type="Pfam" id="PF00487">
    <property type="entry name" value="FA_desaturase"/>
    <property type="match status" value="1"/>
</dbReference>
<proteinExistence type="predicted"/>